<gene>
    <name evidence="1" type="ORF">Tci_845049</name>
</gene>
<feature type="non-terminal residue" evidence="1">
    <location>
        <position position="1"/>
    </location>
</feature>
<sequence length="294" mass="33808">EFRAGRTEYAGEKVAELQDRFMVYGSNSPMNWILNLRSFGASIRNNTTTAGWIDWSDDGQRLVYKSMELTMNSLRWAVQDQIVTAQNQLNQLLLLPDSEPDTKARLVPVIELSSLKDSPGILTPGHSFFRDERNSAALTTGGYRYMLNRIRDSPKLHRRFFLDEKTLTWDPNALQAYIKLTYQFLESLLLLIHLTGGQPARGTELLTLRWRNSSYGHVRSIFADNGMLTFVTAYHKNYSASNTSRIIHRYMPPEIGELLMYYLWLVAPFLDNLTILTKGQAWESPDIGSYLWPE</sequence>
<proteinExistence type="predicted"/>
<organism evidence="1">
    <name type="scientific">Tanacetum cinerariifolium</name>
    <name type="common">Dalmatian daisy</name>
    <name type="synonym">Chrysanthemum cinerariifolium</name>
    <dbReference type="NCBI Taxonomy" id="118510"/>
    <lineage>
        <taxon>Eukaryota</taxon>
        <taxon>Viridiplantae</taxon>
        <taxon>Streptophyta</taxon>
        <taxon>Embryophyta</taxon>
        <taxon>Tracheophyta</taxon>
        <taxon>Spermatophyta</taxon>
        <taxon>Magnoliopsida</taxon>
        <taxon>eudicotyledons</taxon>
        <taxon>Gunneridae</taxon>
        <taxon>Pentapetalae</taxon>
        <taxon>asterids</taxon>
        <taxon>campanulids</taxon>
        <taxon>Asterales</taxon>
        <taxon>Asteraceae</taxon>
        <taxon>Asteroideae</taxon>
        <taxon>Anthemideae</taxon>
        <taxon>Anthemidinae</taxon>
        <taxon>Tanacetum</taxon>
    </lineage>
</organism>
<evidence type="ECO:0000313" key="1">
    <source>
        <dbReference type="EMBL" id="GFC73079.1"/>
    </source>
</evidence>
<dbReference type="AlphaFoldDB" id="A0A699QWH3"/>
<reference evidence="1" key="1">
    <citation type="journal article" date="2019" name="Sci. Rep.">
        <title>Draft genome of Tanacetum cinerariifolium, the natural source of mosquito coil.</title>
        <authorList>
            <person name="Yamashiro T."/>
            <person name="Shiraishi A."/>
            <person name="Satake H."/>
            <person name="Nakayama K."/>
        </authorList>
    </citation>
    <scope>NUCLEOTIDE SEQUENCE</scope>
</reference>
<protein>
    <submittedName>
        <fullName evidence="1">Uncharacterized protein</fullName>
    </submittedName>
</protein>
<dbReference type="EMBL" id="BKCJ011040791">
    <property type="protein sequence ID" value="GFC73079.1"/>
    <property type="molecule type" value="Genomic_DNA"/>
</dbReference>
<comment type="caution">
    <text evidence="1">The sequence shown here is derived from an EMBL/GenBank/DDBJ whole genome shotgun (WGS) entry which is preliminary data.</text>
</comment>
<name>A0A699QWH3_TANCI</name>
<feature type="non-terminal residue" evidence="1">
    <location>
        <position position="294"/>
    </location>
</feature>
<accession>A0A699QWH3</accession>